<evidence type="ECO:0000256" key="3">
    <source>
        <dbReference type="SAM" id="MobiDB-lite"/>
    </source>
</evidence>
<feature type="domain" description="K Homology" evidence="4">
    <location>
        <begin position="116"/>
        <end position="187"/>
    </location>
</feature>
<evidence type="ECO:0000313" key="5">
    <source>
        <dbReference type="EMBL" id="ODV59689.1"/>
    </source>
</evidence>
<dbReference type="SUPFAM" id="SSF54791">
    <property type="entry name" value="Eukaryotic type KH-domain (KH-domain type I)"/>
    <property type="match status" value="3"/>
</dbReference>
<evidence type="ECO:0000256" key="2">
    <source>
        <dbReference type="PROSITE-ProRule" id="PRU00117"/>
    </source>
</evidence>
<dbReference type="AlphaFoldDB" id="A0A1D2VDL0"/>
<dbReference type="InterPro" id="IPR036612">
    <property type="entry name" value="KH_dom_type_1_sf"/>
</dbReference>
<protein>
    <recommendedName>
        <fullName evidence="4">K Homology domain-containing protein</fullName>
    </recommendedName>
</protein>
<dbReference type="EMBL" id="KV454485">
    <property type="protein sequence ID" value="ODV59689.1"/>
    <property type="molecule type" value="Genomic_DNA"/>
</dbReference>
<dbReference type="Pfam" id="PF00013">
    <property type="entry name" value="KH_1"/>
    <property type="match status" value="3"/>
</dbReference>
<evidence type="ECO:0000313" key="6">
    <source>
        <dbReference type="Proteomes" id="UP000095038"/>
    </source>
</evidence>
<dbReference type="Proteomes" id="UP000095038">
    <property type="component" value="Unassembled WGS sequence"/>
</dbReference>
<organism evidence="5 6">
    <name type="scientific">Ascoidea rubescens DSM 1968</name>
    <dbReference type="NCBI Taxonomy" id="1344418"/>
    <lineage>
        <taxon>Eukaryota</taxon>
        <taxon>Fungi</taxon>
        <taxon>Dikarya</taxon>
        <taxon>Ascomycota</taxon>
        <taxon>Saccharomycotina</taxon>
        <taxon>Saccharomycetes</taxon>
        <taxon>Ascoideaceae</taxon>
        <taxon>Ascoidea</taxon>
    </lineage>
</organism>
<dbReference type="InParanoid" id="A0A1D2VDL0"/>
<feature type="domain" description="K Homology" evidence="4">
    <location>
        <begin position="10"/>
        <end position="80"/>
    </location>
</feature>
<dbReference type="RefSeq" id="XP_020045996.1">
    <property type="nucleotide sequence ID" value="XM_020190753.1"/>
</dbReference>
<dbReference type="SMART" id="SM00322">
    <property type="entry name" value="KH"/>
    <property type="match status" value="3"/>
</dbReference>
<dbReference type="FunCoup" id="A0A1D2VDL0">
    <property type="interactions" value="248"/>
</dbReference>
<dbReference type="PROSITE" id="PS50084">
    <property type="entry name" value="KH_TYPE_1"/>
    <property type="match status" value="3"/>
</dbReference>
<feature type="domain" description="K Homology" evidence="4">
    <location>
        <begin position="239"/>
        <end position="309"/>
    </location>
</feature>
<feature type="compositionally biased region" description="Low complexity" evidence="3">
    <location>
        <begin position="208"/>
        <end position="239"/>
    </location>
</feature>
<evidence type="ECO:0000256" key="1">
    <source>
        <dbReference type="ARBA" id="ARBA00022737"/>
    </source>
</evidence>
<accession>A0A1D2VDL0</accession>
<dbReference type="PANTHER" id="PTHR10288">
    <property type="entry name" value="KH DOMAIN CONTAINING RNA BINDING PROTEIN"/>
    <property type="match status" value="1"/>
</dbReference>
<reference evidence="6" key="1">
    <citation type="submission" date="2016-05" db="EMBL/GenBank/DDBJ databases">
        <title>Comparative genomics of biotechnologically important yeasts.</title>
        <authorList>
            <consortium name="DOE Joint Genome Institute"/>
            <person name="Riley R."/>
            <person name="Haridas S."/>
            <person name="Wolfe K.H."/>
            <person name="Lopes M.R."/>
            <person name="Hittinger C.T."/>
            <person name="Goker M."/>
            <person name="Salamov A."/>
            <person name="Wisecaver J."/>
            <person name="Long T.M."/>
            <person name="Aerts A.L."/>
            <person name="Barry K."/>
            <person name="Choi C."/>
            <person name="Clum A."/>
            <person name="Coughlan A.Y."/>
            <person name="Deshpande S."/>
            <person name="Douglass A.P."/>
            <person name="Hanson S.J."/>
            <person name="Klenk H.-P."/>
            <person name="Labutti K."/>
            <person name="Lapidus A."/>
            <person name="Lindquist E."/>
            <person name="Lipzen A."/>
            <person name="Meier-Kolthoff J.P."/>
            <person name="Ohm R.A."/>
            <person name="Otillar R.P."/>
            <person name="Pangilinan J."/>
            <person name="Peng Y."/>
            <person name="Rokas A."/>
            <person name="Rosa C.A."/>
            <person name="Scheuner C."/>
            <person name="Sibirny A.A."/>
            <person name="Slot J.C."/>
            <person name="Stielow J.B."/>
            <person name="Sun H."/>
            <person name="Kurtzman C.P."/>
            <person name="Blackwell M."/>
            <person name="Grigoriev I.V."/>
            <person name="Jeffries T.W."/>
        </authorList>
    </citation>
    <scope>NUCLEOTIDE SEQUENCE [LARGE SCALE GENOMIC DNA]</scope>
    <source>
        <strain evidence="6">DSM 1968</strain>
    </source>
</reference>
<keyword evidence="1" id="KW-0677">Repeat</keyword>
<evidence type="ECO:0000259" key="4">
    <source>
        <dbReference type="SMART" id="SM00322"/>
    </source>
</evidence>
<name>A0A1D2VDL0_9ASCO</name>
<keyword evidence="2" id="KW-0694">RNA-binding</keyword>
<dbReference type="Gene3D" id="3.30.1370.10">
    <property type="entry name" value="K Homology domain, type 1"/>
    <property type="match status" value="3"/>
</dbReference>
<keyword evidence="6" id="KW-1185">Reference proteome</keyword>
<dbReference type="GeneID" id="30964389"/>
<dbReference type="GO" id="GO:0003723">
    <property type="term" value="F:RNA binding"/>
    <property type="evidence" value="ECO:0007669"/>
    <property type="project" value="UniProtKB-UniRule"/>
</dbReference>
<gene>
    <name evidence="5" type="ORF">ASCRUDRAFT_37205</name>
</gene>
<dbReference type="InterPro" id="IPR004088">
    <property type="entry name" value="KH_dom_type_1"/>
</dbReference>
<feature type="region of interest" description="Disordered" evidence="3">
    <location>
        <begin position="208"/>
        <end position="240"/>
    </location>
</feature>
<proteinExistence type="predicted"/>
<sequence length="382" mass="42395">MQIDAAVLASMISFRILITFKEAGIIIGTRGECVENIRTKTNVKAGISKLVPGSIDRILTISGQVNNVCDSLQLFAQALLDSQDNSINSTAKSFSSGSNNNYFPIKPLCPQPNPKGSITLRLMIPHSQMGSLIGKQGLRIKELQKKFSILTIASKDFLPNSTERVVEIQGTPQNINLACQLISKHLIADWHNATGTLYYIPHSRPHNNNYAHNNHNNHNSHNYNVSNQSASNSSSSSDSTITQTIEFPSDIVGCLIGKKGIKIKEIRNKSNCVINIAEKDSKSNQRLFKLIGNQYNIDKALSLLYTQIEKEKARRNINNENNNNDTLEINENINLEIDHDNYDDNNKISTNSNIPDTSNILNDIDTSDSFINNSSKLTINDN</sequence>
<dbReference type="OrthoDB" id="442947at2759"/>
<dbReference type="InterPro" id="IPR004087">
    <property type="entry name" value="KH_dom"/>
</dbReference>
<dbReference type="STRING" id="1344418.A0A1D2VDL0"/>